<name>A0A163GH98_9BACL</name>
<evidence type="ECO:0000313" key="2">
    <source>
        <dbReference type="Proteomes" id="UP000076796"/>
    </source>
</evidence>
<keyword evidence="2" id="KW-1185">Reference proteome</keyword>
<reference evidence="1" key="1">
    <citation type="journal article" date="2016" name="Genome Announc.">
        <title>Draft genomes of two strains of Paenibacillus glucanolyticus with capability to degrade lignocellulose.</title>
        <authorList>
            <person name="Mathews S.L."/>
            <person name="Pawlak J."/>
            <person name="Grunden A.M."/>
        </authorList>
    </citation>
    <scope>NUCLEOTIDE SEQUENCE [LARGE SCALE GENOMIC DNA]</scope>
    <source>
        <strain evidence="1">SLM1</strain>
    </source>
</reference>
<dbReference type="Proteomes" id="UP000076796">
    <property type="component" value="Unassembled WGS sequence"/>
</dbReference>
<sequence length="115" mass="13825">MIKKHSKIQWSSLMGEEENEFHVRFQFSLHRKMDYSLLLDEFLKRLQSIKEDGKRIVSIEMEVENIARQDNEVIFDFSINAFFEGECTEEWAHRNIEAALKTSLVPFNWMRIGRR</sequence>
<evidence type="ECO:0000313" key="1">
    <source>
        <dbReference type="EMBL" id="KZS44972.1"/>
    </source>
</evidence>
<comment type="caution">
    <text evidence="1">The sequence shown here is derived from an EMBL/GenBank/DDBJ whole genome shotgun (WGS) entry which is preliminary data.</text>
</comment>
<protein>
    <recommendedName>
        <fullName evidence="3">Condensation domain-containing protein</fullName>
    </recommendedName>
</protein>
<dbReference type="AlphaFoldDB" id="A0A163GH98"/>
<organism evidence="1 2">
    <name type="scientific">Paenibacillus glucanolyticus</name>
    <dbReference type="NCBI Taxonomy" id="59843"/>
    <lineage>
        <taxon>Bacteria</taxon>
        <taxon>Bacillati</taxon>
        <taxon>Bacillota</taxon>
        <taxon>Bacilli</taxon>
        <taxon>Bacillales</taxon>
        <taxon>Paenibacillaceae</taxon>
        <taxon>Paenibacillus</taxon>
    </lineage>
</organism>
<dbReference type="EMBL" id="LWMH01000001">
    <property type="protein sequence ID" value="KZS44972.1"/>
    <property type="molecule type" value="Genomic_DNA"/>
</dbReference>
<proteinExistence type="predicted"/>
<gene>
    <name evidence="1" type="ORF">AWU65_03050</name>
</gene>
<accession>A0A163GH98</accession>
<dbReference type="OrthoDB" id="9903129at2"/>
<evidence type="ECO:0008006" key="3">
    <source>
        <dbReference type="Google" id="ProtNLM"/>
    </source>
</evidence>
<dbReference type="RefSeq" id="WP_063477476.1">
    <property type="nucleotide sequence ID" value="NZ_JBCMWP010000019.1"/>
</dbReference>